<evidence type="ECO:0000313" key="3">
    <source>
        <dbReference type="Proteomes" id="UP001219518"/>
    </source>
</evidence>
<proteinExistence type="predicted"/>
<evidence type="ECO:0000259" key="1">
    <source>
        <dbReference type="Pfam" id="PF13358"/>
    </source>
</evidence>
<accession>A0AAE1LGG5</accession>
<dbReference type="InterPro" id="IPR036397">
    <property type="entry name" value="RNaseH_sf"/>
</dbReference>
<dbReference type="Pfam" id="PF13358">
    <property type="entry name" value="DDE_3"/>
    <property type="match status" value="1"/>
</dbReference>
<feature type="domain" description="Tc1-like transposase DDE" evidence="1">
    <location>
        <begin position="63"/>
        <end position="136"/>
    </location>
</feature>
<protein>
    <submittedName>
        <fullName evidence="2">Transposable element Tc1 transposase</fullName>
    </submittedName>
</protein>
<reference evidence="2" key="1">
    <citation type="submission" date="2021-07" db="EMBL/GenBank/DDBJ databases">
        <authorList>
            <person name="Catto M.A."/>
            <person name="Jacobson A."/>
            <person name="Kennedy G."/>
            <person name="Labadie P."/>
            <person name="Hunt B.G."/>
            <person name="Srinivasan R."/>
        </authorList>
    </citation>
    <scope>NUCLEOTIDE SEQUENCE</scope>
    <source>
        <strain evidence="2">PL_HMW_Pooled</strain>
        <tissue evidence="2">Head</tissue>
    </source>
</reference>
<dbReference type="InterPro" id="IPR038717">
    <property type="entry name" value="Tc1-like_DDE_dom"/>
</dbReference>
<keyword evidence="3" id="KW-1185">Reference proteome</keyword>
<organism evidence="2 3">
    <name type="scientific">Frankliniella fusca</name>
    <dbReference type="NCBI Taxonomy" id="407009"/>
    <lineage>
        <taxon>Eukaryota</taxon>
        <taxon>Metazoa</taxon>
        <taxon>Ecdysozoa</taxon>
        <taxon>Arthropoda</taxon>
        <taxon>Hexapoda</taxon>
        <taxon>Insecta</taxon>
        <taxon>Pterygota</taxon>
        <taxon>Neoptera</taxon>
        <taxon>Paraneoptera</taxon>
        <taxon>Thysanoptera</taxon>
        <taxon>Terebrantia</taxon>
        <taxon>Thripoidea</taxon>
        <taxon>Thripidae</taxon>
        <taxon>Frankliniella</taxon>
    </lineage>
</organism>
<dbReference type="Proteomes" id="UP001219518">
    <property type="component" value="Unassembled WGS sequence"/>
</dbReference>
<dbReference type="Gene3D" id="3.30.420.10">
    <property type="entry name" value="Ribonuclease H-like superfamily/Ribonuclease H"/>
    <property type="match status" value="1"/>
</dbReference>
<dbReference type="GO" id="GO:0003676">
    <property type="term" value="F:nucleic acid binding"/>
    <property type="evidence" value="ECO:0007669"/>
    <property type="project" value="InterPro"/>
</dbReference>
<evidence type="ECO:0000313" key="2">
    <source>
        <dbReference type="EMBL" id="KAK3918485.1"/>
    </source>
</evidence>
<dbReference type="EMBL" id="JAHWGI010000943">
    <property type="protein sequence ID" value="KAK3918485.1"/>
    <property type="molecule type" value="Genomic_DNA"/>
</dbReference>
<reference evidence="2" key="2">
    <citation type="journal article" date="2023" name="BMC Genomics">
        <title>Pest status, molecular evolution, and epigenetic factors derived from the genome assembly of Frankliniella fusca, a thysanopteran phytovirus vector.</title>
        <authorList>
            <person name="Catto M.A."/>
            <person name="Labadie P.E."/>
            <person name="Jacobson A.L."/>
            <person name="Kennedy G.G."/>
            <person name="Srinivasan R."/>
            <person name="Hunt B.G."/>
        </authorList>
    </citation>
    <scope>NUCLEOTIDE SEQUENCE</scope>
    <source>
        <strain evidence="2">PL_HMW_Pooled</strain>
    </source>
</reference>
<comment type="caution">
    <text evidence="2">The sequence shown here is derived from an EMBL/GenBank/DDBJ whole genome shotgun (WGS) entry which is preliminary data.</text>
</comment>
<dbReference type="AlphaFoldDB" id="A0AAE1LGG5"/>
<sequence length="179" mass="20297">MEIVPVNPYNPENVIPTKASGRISLMQWYAFLGDLGAIAVENCPGNMDRFFYRDNILEGTLCRIMTERLGEDGPFDFLQDNAPIDTAVIVREWFEDHPHINKLAWPANSPDMNPIENVFGLMALEWDPRFERTAEALEAHAREVFAAVQRRPQIFTALSSSMPRRIQALIDAQGGSTKY</sequence>
<name>A0AAE1LGG5_9NEOP</name>
<gene>
    <name evidence="2" type="ORF">KUF71_007745</name>
</gene>